<keyword evidence="1" id="KW-0812">Transmembrane</keyword>
<dbReference type="EMBL" id="KN848583">
    <property type="protein sequence ID" value="KIR82024.1"/>
    <property type="molecule type" value="Genomic_DNA"/>
</dbReference>
<accession>A0ABR5C2C9</accession>
<feature type="transmembrane region" description="Helical" evidence="1">
    <location>
        <begin position="63"/>
        <end position="84"/>
    </location>
</feature>
<keyword evidence="1" id="KW-1133">Transmembrane helix</keyword>
<evidence type="ECO:0000313" key="2">
    <source>
        <dbReference type="EMBL" id="KIR82024.1"/>
    </source>
</evidence>
<gene>
    <name evidence="2" type="ORF">I306_00895</name>
</gene>
<protein>
    <submittedName>
        <fullName evidence="2">Uncharacterized protein</fullName>
    </submittedName>
</protein>
<dbReference type="Proteomes" id="UP000054272">
    <property type="component" value="Unassembled WGS sequence"/>
</dbReference>
<organism evidence="2 3">
    <name type="scientific">Cryptococcus gattii EJB2</name>
    <dbReference type="NCBI Taxonomy" id="1296103"/>
    <lineage>
        <taxon>Eukaryota</taxon>
        <taxon>Fungi</taxon>
        <taxon>Dikarya</taxon>
        <taxon>Basidiomycota</taxon>
        <taxon>Agaricomycotina</taxon>
        <taxon>Tremellomycetes</taxon>
        <taxon>Tremellales</taxon>
        <taxon>Cryptococcaceae</taxon>
        <taxon>Cryptococcus</taxon>
        <taxon>Cryptococcus gattii species complex</taxon>
    </lineage>
</organism>
<sequence>MPSMAIVSFSNALSWHSSSSSFLAQLNAFVLSAFSTSTSPRLNLFRTGWHALKHPIFEKATTLYSLFPSVAFPPFVTSLCTAFASDSRNYALVALSFFTVILCYRLGSLAKSIAPSQKQAFVQVASSTTHNCQDWDQRRMVIGGEDVDQIMQECQRLAPELSYLAMTQVLRQFLLPLGSIWPREYYEAYQEARKQGKMMSLKKSVVLKHIKAGLVLIDHPYYVRTVHFSSVGLAA</sequence>
<keyword evidence="3" id="KW-1185">Reference proteome</keyword>
<evidence type="ECO:0000256" key="1">
    <source>
        <dbReference type="SAM" id="Phobius"/>
    </source>
</evidence>
<name>A0ABR5C2C9_9TREE</name>
<proteinExistence type="predicted"/>
<evidence type="ECO:0000313" key="3">
    <source>
        <dbReference type="Proteomes" id="UP000054272"/>
    </source>
</evidence>
<reference evidence="2 3" key="1">
    <citation type="submission" date="2015-01" db="EMBL/GenBank/DDBJ databases">
        <title>The Genome Sequence of Cryptococcus gattii EJB2.</title>
        <authorList>
            <consortium name="The Broad Institute Genomics Platform"/>
            <person name="Cuomo C."/>
            <person name="Litvintseva A."/>
            <person name="Chen Y."/>
            <person name="Heitman J."/>
            <person name="Sun S."/>
            <person name="Springer D."/>
            <person name="Dromer F."/>
            <person name="Young S."/>
            <person name="Zeng Q."/>
            <person name="Gargeya S."/>
            <person name="Abouelleil A."/>
            <person name="Alvarado L."/>
            <person name="Chapman S.B."/>
            <person name="Gainer-Dewar J."/>
            <person name="Goldberg J."/>
            <person name="Griggs A."/>
            <person name="Gujja S."/>
            <person name="Hansen M."/>
            <person name="Howarth C."/>
            <person name="Imamovic A."/>
            <person name="Larimer J."/>
            <person name="Murphy C."/>
            <person name="Naylor J."/>
            <person name="Pearson M."/>
            <person name="Priest M."/>
            <person name="Roberts A."/>
            <person name="Saif S."/>
            <person name="Shea T."/>
            <person name="Sykes S."/>
            <person name="Wortman J."/>
            <person name="Nusbaum C."/>
            <person name="Birren B."/>
        </authorList>
    </citation>
    <scope>NUCLEOTIDE SEQUENCE [LARGE SCALE GENOMIC DNA]</scope>
    <source>
        <strain evidence="2 3">EJB2</strain>
    </source>
</reference>
<keyword evidence="1" id="KW-0472">Membrane</keyword>
<feature type="transmembrane region" description="Helical" evidence="1">
    <location>
        <begin position="90"/>
        <end position="107"/>
    </location>
</feature>